<dbReference type="InterPro" id="IPR045025">
    <property type="entry name" value="HACL1-like"/>
</dbReference>
<keyword evidence="3" id="KW-0249">Electron transport</keyword>
<keyword evidence="3" id="KW-0004">4Fe-4S</keyword>
<gene>
    <name evidence="6" type="ORF">ALGA_4361</name>
</gene>
<keyword evidence="3" id="KW-0408">Iron</keyword>
<keyword evidence="3" id="KW-0813">Transport</keyword>
<evidence type="ECO:0000259" key="5">
    <source>
        <dbReference type="Pfam" id="PF02775"/>
    </source>
</evidence>
<evidence type="ECO:0000256" key="3">
    <source>
        <dbReference type="PIRNR" id="PIRNR006439"/>
    </source>
</evidence>
<evidence type="ECO:0000256" key="1">
    <source>
        <dbReference type="ARBA" id="ARBA00022723"/>
    </source>
</evidence>
<proteinExistence type="predicted"/>
<reference evidence="7" key="2">
    <citation type="journal article" date="2020" name="Antonie Van Leeuwenhoek">
        <title>Labilibaculum antarcticum sp. nov., a novel facultative anaerobic, psychrotorelant bacterium isolated from marine sediment of Antarctica.</title>
        <authorList>
            <person name="Watanabe M."/>
            <person name="Kojima H."/>
            <person name="Fukui M."/>
        </authorList>
    </citation>
    <scope>NUCLEOTIDE SEQUENCE [LARGE SCALE GENOMIC DNA]</scope>
    <source>
        <strain evidence="7">SPP2</strain>
    </source>
</reference>
<dbReference type="RefSeq" id="WP_096433144.1">
    <property type="nucleotide sequence ID" value="NZ_AP018042.1"/>
</dbReference>
<dbReference type="FunFam" id="3.40.50.970:FF:000039">
    <property type="entry name" value="Indolepyruvate oxidoreductase subunit IorA"/>
    <property type="match status" value="1"/>
</dbReference>
<feature type="domain" description="Pyruvate flavodoxin/ferredoxin oxidoreductase pyrimidine binding" evidence="4">
    <location>
        <begin position="15"/>
        <end position="186"/>
    </location>
</feature>
<name>A0A1Y1CTQ0_9BACT</name>
<feature type="domain" description="Thiamine pyrophosphate enzyme TPP-binding" evidence="5">
    <location>
        <begin position="380"/>
        <end position="471"/>
    </location>
</feature>
<dbReference type="Pfam" id="PF01855">
    <property type="entry name" value="POR_N"/>
    <property type="match status" value="1"/>
</dbReference>
<dbReference type="Pfam" id="PF02775">
    <property type="entry name" value="TPP_enzyme_C"/>
    <property type="match status" value="1"/>
</dbReference>
<keyword evidence="7" id="KW-1185">Reference proteome</keyword>
<dbReference type="CDD" id="cd07034">
    <property type="entry name" value="TPP_PYR_PFOR_IOR-alpha_like"/>
    <property type="match status" value="1"/>
</dbReference>
<dbReference type="PANTHER" id="PTHR43710">
    <property type="entry name" value="2-HYDROXYACYL-COA LYASE"/>
    <property type="match status" value="1"/>
</dbReference>
<comment type="catalytic activity">
    <reaction evidence="3">
        <text>indole-3-pyruvate + 2 oxidized [2Fe-2S]-[ferredoxin] + CoA = (indol-3-yl)acetyl-CoA + 2 reduced [2Fe-2S]-[ferredoxin] + CO2 + H(+)</text>
        <dbReference type="Rhea" id="RHEA:12645"/>
        <dbReference type="Rhea" id="RHEA-COMP:10000"/>
        <dbReference type="Rhea" id="RHEA-COMP:10001"/>
        <dbReference type="ChEBI" id="CHEBI:15378"/>
        <dbReference type="ChEBI" id="CHEBI:16526"/>
        <dbReference type="ChEBI" id="CHEBI:17640"/>
        <dbReference type="ChEBI" id="CHEBI:33737"/>
        <dbReference type="ChEBI" id="CHEBI:33738"/>
        <dbReference type="ChEBI" id="CHEBI:57271"/>
        <dbReference type="ChEBI" id="CHEBI:57287"/>
        <dbReference type="EC" id="1.2.7.8"/>
    </reaction>
</comment>
<dbReference type="InterPro" id="IPR029061">
    <property type="entry name" value="THDP-binding"/>
</dbReference>
<dbReference type="Gene3D" id="3.40.50.970">
    <property type="match status" value="2"/>
</dbReference>
<dbReference type="OrthoDB" id="9804603at2"/>
<protein>
    <recommendedName>
        <fullName evidence="3">Indolepyruvate oxidoreductase subunit IorA</fullName>
        <shortName evidence="3">IOR</shortName>
        <ecNumber evidence="3">1.2.7.8</ecNumber>
    </recommendedName>
    <alternativeName>
        <fullName evidence="3">Indolepyruvate ferredoxin oxidoreductase subunit alpha</fullName>
    </alternativeName>
</protein>
<dbReference type="AlphaFoldDB" id="A0A1Y1CTQ0"/>
<evidence type="ECO:0000259" key="4">
    <source>
        <dbReference type="Pfam" id="PF01855"/>
    </source>
</evidence>
<keyword evidence="6" id="KW-0670">Pyruvate</keyword>
<keyword evidence="3" id="KW-0411">Iron-sulfur</keyword>
<comment type="cofactor">
    <cofactor evidence="3">
        <name>[4Fe-4S] cluster</name>
        <dbReference type="ChEBI" id="CHEBI:49883"/>
    </cofactor>
    <text evidence="3">Binds 2 [4Fe-4S] clusters. In this family the first cluster has a non-standard and varying [4Fe-4S] binding motif CX(2)CX(2)CX(4-5)CP.</text>
</comment>
<evidence type="ECO:0000313" key="6">
    <source>
        <dbReference type="EMBL" id="BAX82651.1"/>
    </source>
</evidence>
<dbReference type="InterPro" id="IPR011766">
    <property type="entry name" value="TPP_enzyme_TPP-bd"/>
</dbReference>
<keyword evidence="2 3" id="KW-0560">Oxidoreductase</keyword>
<dbReference type="PANTHER" id="PTHR43710:SF5">
    <property type="entry name" value="INDOLEPYRUVATE FERREDOXIN OXIDOREDUCTASE ALPHA SUBUNIT"/>
    <property type="match status" value="1"/>
</dbReference>
<dbReference type="InterPro" id="IPR017721">
    <property type="entry name" value="IorA"/>
</dbReference>
<dbReference type="CDD" id="cd02008">
    <property type="entry name" value="TPP_IOR_alpha"/>
    <property type="match status" value="1"/>
</dbReference>
<dbReference type="Proteomes" id="UP000218267">
    <property type="component" value="Chromosome"/>
</dbReference>
<dbReference type="InterPro" id="IPR002880">
    <property type="entry name" value="Pyrv_Fd/Flavodoxin_OxRdtase_N"/>
</dbReference>
<dbReference type="EC" id="1.2.7.8" evidence="3"/>
<dbReference type="KEGG" id="mbas:ALGA_4361"/>
<reference evidence="6 7" key="1">
    <citation type="journal article" date="2018" name="Mar. Genomics">
        <title>Complete genome sequence of Marinifilaceae bacterium strain SPP2, isolated from the Antarctic marine sediment.</title>
        <authorList>
            <person name="Watanabe M."/>
            <person name="Kojima H."/>
            <person name="Fukui M."/>
        </authorList>
    </citation>
    <scope>NUCLEOTIDE SEQUENCE [LARGE SCALE GENOMIC DNA]</scope>
    <source>
        <strain evidence="6 7">SPP2</strain>
    </source>
</reference>
<dbReference type="GO" id="GO:0030976">
    <property type="term" value="F:thiamine pyrophosphate binding"/>
    <property type="evidence" value="ECO:0007669"/>
    <property type="project" value="InterPro"/>
</dbReference>
<evidence type="ECO:0000313" key="7">
    <source>
        <dbReference type="Proteomes" id="UP000218267"/>
    </source>
</evidence>
<dbReference type="EMBL" id="AP018042">
    <property type="protein sequence ID" value="BAX82651.1"/>
    <property type="molecule type" value="Genomic_DNA"/>
</dbReference>
<dbReference type="GO" id="GO:0051539">
    <property type="term" value="F:4 iron, 4 sulfur cluster binding"/>
    <property type="evidence" value="ECO:0007669"/>
    <property type="project" value="UniProtKB-UniRule"/>
</dbReference>
<evidence type="ECO:0000256" key="2">
    <source>
        <dbReference type="ARBA" id="ARBA00023002"/>
    </source>
</evidence>
<accession>A0A1Y1CTQ0</accession>
<dbReference type="PIRSF" id="PIRSF006439">
    <property type="entry name" value="Indolepyruvate_ferr_oxidored"/>
    <property type="match status" value="1"/>
</dbReference>
<dbReference type="GO" id="GO:0043805">
    <property type="term" value="F:indolepyruvate ferredoxin oxidoreductase activity"/>
    <property type="evidence" value="ECO:0007669"/>
    <property type="project" value="UniProtKB-UniRule"/>
</dbReference>
<comment type="function">
    <text evidence="3">Catalyzes the ferredoxin-dependent oxidative decarboxylation of arylpyruvates.</text>
</comment>
<organism evidence="6 7">
    <name type="scientific">Labilibaculum antarcticum</name>
    <dbReference type="NCBI Taxonomy" id="1717717"/>
    <lineage>
        <taxon>Bacteria</taxon>
        <taxon>Pseudomonadati</taxon>
        <taxon>Bacteroidota</taxon>
        <taxon>Bacteroidia</taxon>
        <taxon>Marinilabiliales</taxon>
        <taxon>Marinifilaceae</taxon>
        <taxon>Labilibaculum</taxon>
    </lineage>
</organism>
<dbReference type="GO" id="GO:0044281">
    <property type="term" value="P:small molecule metabolic process"/>
    <property type="evidence" value="ECO:0007669"/>
    <property type="project" value="UniProtKB-ARBA"/>
</dbReference>
<sequence length="541" mass="58538">MQKSLLLGVEAIAQGAIDGGMSGVYAYPGTPSTEITEYVQHSKQANELNIHSDWAANEKTAMESALGMSYAGKRAMVCMKHVGLNVAADCFMNAAITGTNGGLLVVVADDPSMHSSQNEQDSRVYGKFAMIPILEPSNQQEAYDMARFGFELSEACEIPVMMRITTRLAHSRAGVARSAEVIVQNKLKLPEDKLQFVLLPAIARKRYRKLLSNQEKFEAVSEDSVFNSYIDATDKSMGIIACGLGYNYLMENYPDGDCPYPVVKISQYPIPRTMVQKITSECDKVMVLEEGYPVIEEILKGYLEKEAVIGRLDGTLSRDGELTPDMVGKALGFEIKESFEVPSIVAARPPALCVGCSHIDVYKALNEVVAEYGGGRVFADIGCYTLGALPPFNAINSCVDMGASITMAKGAADAGLIPSVAVIGDSTFTHSGMTGLLDAINEKTPITVIISDNESISMTGGQKSSAKGKLEAICLGLGVEKEHIHVLLPVPKKHDEIKEIFRKEMEYNGVSVIIPRRVCVQKNVRDQKIKKAAMAKAAAKA</sequence>
<keyword evidence="1 3" id="KW-0479">Metal-binding</keyword>
<dbReference type="GO" id="GO:0046872">
    <property type="term" value="F:metal ion binding"/>
    <property type="evidence" value="ECO:0007669"/>
    <property type="project" value="UniProtKB-UniRule"/>
</dbReference>
<dbReference type="SUPFAM" id="SSF52518">
    <property type="entry name" value="Thiamin diphosphate-binding fold (THDP-binding)"/>
    <property type="match status" value="2"/>
</dbReference>